<comment type="caution">
    <text evidence="2">The sequence shown here is derived from an EMBL/GenBank/DDBJ whole genome shotgun (WGS) entry which is preliminary data.</text>
</comment>
<sequence length="99" mass="10905">MTNEPPTIADDDDEESYVESVARFRAAASWLDDTHRPALKVLRSLAKVLDDELTRGKAPQAALVSQFSLTYRDLAGKSPAAAKTDDTLPPPMDFGDWKQ</sequence>
<dbReference type="RefSeq" id="WP_214563103.1">
    <property type="nucleotide sequence ID" value="NZ_JAHEWX010000010.1"/>
</dbReference>
<name>A0A9Q2W3X1_9MICO</name>
<dbReference type="AlphaFoldDB" id="A0A9Q2W3X1"/>
<evidence type="ECO:0000313" key="2">
    <source>
        <dbReference type="EMBL" id="MBT1542022.1"/>
    </source>
</evidence>
<accession>A0A9Q2W3X1</accession>
<evidence type="ECO:0000256" key="1">
    <source>
        <dbReference type="SAM" id="MobiDB-lite"/>
    </source>
</evidence>
<proteinExistence type="predicted"/>
<dbReference type="EMBL" id="JAHEWX010000010">
    <property type="protein sequence ID" value="MBT1542022.1"/>
    <property type="molecule type" value="Genomic_DNA"/>
</dbReference>
<dbReference type="Proteomes" id="UP000709437">
    <property type="component" value="Unassembled WGS sequence"/>
</dbReference>
<reference evidence="2" key="1">
    <citation type="submission" date="2021-05" db="EMBL/GenBank/DDBJ databases">
        <title>Whole genome sequence of Curtobacterium flaccumfaciens pv. flaccumfaciens strain CFBP 3417.</title>
        <authorList>
            <person name="Osdaghi E."/>
            <person name="Taghouti G."/>
            <person name="Portier P."/>
            <person name="Fazliarab A."/>
            <person name="Taghavi S.M."/>
            <person name="Briand M."/>
            <person name="Le-Saux M."/>
            <person name="Jacques M.-A."/>
        </authorList>
    </citation>
    <scope>NUCLEOTIDE SEQUENCE</scope>
    <source>
        <strain evidence="2">CFBP 3417</strain>
    </source>
</reference>
<organism evidence="2 3">
    <name type="scientific">Curtobacterium flaccumfaciens pv. flaccumfaciens</name>
    <dbReference type="NCBI Taxonomy" id="138532"/>
    <lineage>
        <taxon>Bacteria</taxon>
        <taxon>Bacillati</taxon>
        <taxon>Actinomycetota</taxon>
        <taxon>Actinomycetes</taxon>
        <taxon>Micrococcales</taxon>
        <taxon>Microbacteriaceae</taxon>
        <taxon>Curtobacterium</taxon>
    </lineage>
</organism>
<feature type="region of interest" description="Disordered" evidence="1">
    <location>
        <begin position="78"/>
        <end position="99"/>
    </location>
</feature>
<evidence type="ECO:0000313" key="3">
    <source>
        <dbReference type="Proteomes" id="UP000709437"/>
    </source>
</evidence>
<protein>
    <submittedName>
        <fullName evidence="2">Uncharacterized protein</fullName>
    </submittedName>
</protein>
<gene>
    <name evidence="2" type="ORF">KK103_09630</name>
</gene>